<proteinExistence type="predicted"/>
<evidence type="ECO:0008006" key="3">
    <source>
        <dbReference type="Google" id="ProtNLM"/>
    </source>
</evidence>
<dbReference type="RefSeq" id="WP_229254494.1">
    <property type="nucleotide sequence ID" value="NZ_CAJRAU010000001.1"/>
</dbReference>
<dbReference type="SUPFAM" id="SSF52266">
    <property type="entry name" value="SGNH hydrolase"/>
    <property type="match status" value="1"/>
</dbReference>
<reference evidence="1 2" key="1">
    <citation type="submission" date="2021-04" db="EMBL/GenBank/DDBJ databases">
        <authorList>
            <person name="Rodrigo-Torres L."/>
            <person name="Arahal R. D."/>
            <person name="Lucena T."/>
        </authorList>
    </citation>
    <scope>NUCLEOTIDE SEQUENCE [LARGE SCALE GENOMIC DNA]</scope>
    <source>
        <strain evidence="1 2">CECT 9623</strain>
    </source>
</reference>
<dbReference type="Gene3D" id="3.40.50.1110">
    <property type="entry name" value="SGNH hydrolase"/>
    <property type="match status" value="1"/>
</dbReference>
<evidence type="ECO:0000313" key="2">
    <source>
        <dbReference type="Proteomes" id="UP000679725"/>
    </source>
</evidence>
<name>A0ABM8UKE1_9BACT</name>
<dbReference type="Proteomes" id="UP000679725">
    <property type="component" value="Unassembled WGS sequence"/>
</dbReference>
<organism evidence="1 2">
    <name type="scientific">Dyadobacter linearis</name>
    <dbReference type="NCBI Taxonomy" id="2823330"/>
    <lineage>
        <taxon>Bacteria</taxon>
        <taxon>Pseudomonadati</taxon>
        <taxon>Bacteroidota</taxon>
        <taxon>Cytophagia</taxon>
        <taxon>Cytophagales</taxon>
        <taxon>Spirosomataceae</taxon>
        <taxon>Dyadobacter</taxon>
    </lineage>
</organism>
<protein>
    <recommendedName>
        <fullName evidence="3">SGNH hydrolase-type esterase domain-containing protein</fullName>
    </recommendedName>
</protein>
<dbReference type="InterPro" id="IPR036514">
    <property type="entry name" value="SGNH_hydro_sf"/>
</dbReference>
<accession>A0ABM8UKE1</accession>
<gene>
    <name evidence="1" type="ORF">DYBT9623_00581</name>
</gene>
<comment type="caution">
    <text evidence="1">The sequence shown here is derived from an EMBL/GenBank/DDBJ whole genome shotgun (WGS) entry which is preliminary data.</text>
</comment>
<dbReference type="EMBL" id="CAJRAU010000001">
    <property type="protein sequence ID" value="CAG5067854.1"/>
    <property type="molecule type" value="Genomic_DNA"/>
</dbReference>
<evidence type="ECO:0000313" key="1">
    <source>
        <dbReference type="EMBL" id="CAG5067854.1"/>
    </source>
</evidence>
<sequence length="347" mass="37900">MINHDQRKSSAKNTDTSLSRRRFFRQTGAAIITTTLLTSCEGLIDEIFPKKNNPEGTGEDKPKLDQTLAFFGDSLTIGAGANVPYGTLVGVGLPGRRIVSDGIGGQIAKSIAIRQGGEPLTVTVEGGKFNGTEPLKVKKLSNEFLSTPINFLTYSRTGTLAGVKCTITREANEAKGEIYTIKPDGESIAEIPDDSKFVLADPAELRTATQILWYGRNNIGLPNAKEDIVTALNSSVSYLEEPKRFLVLGVLLAVPEEKGTDRYNEVTEINSRLSSEFGKSFVPMEPPTEEEMAVINYSPSPEDLSDIENGIFPRGMRPDNADEIHINNKGYEIVANRVVAKLKELEY</sequence>
<keyword evidence="2" id="KW-1185">Reference proteome</keyword>